<dbReference type="AlphaFoldDB" id="A0A6P6S7I5"/>
<reference evidence="3" key="2">
    <citation type="submission" date="2025-08" db="UniProtKB">
        <authorList>
            <consortium name="RefSeq"/>
        </authorList>
    </citation>
    <scope>IDENTIFICATION</scope>
    <source>
        <tissue evidence="3">Leaves</tissue>
    </source>
</reference>
<dbReference type="Proteomes" id="UP001652660">
    <property type="component" value="Chromosome 5e"/>
</dbReference>
<sequence>MASNTPYFGDVLDFVSGEGDETSFFAKFAYSEAVNSIRERMAAATCKICYARDHSTSMCPEYQDNLSVSFNNYGDFSPWSQTWYDSYSNGYDQGWWDNSNYNCTTGPMNFQQYESQESSSMSGMSLEEIVESIATNTYQFQQETQMRDGMMREAMSNLADQIEELSSKIIVDLEENESEICLTSDEELQDFQEERCTDAVEKEAEKEEMEPQLQPIQVKESSEESSNVVTPPPFPNPHFLNSYSMISVNEIDFVIPEVFESHCRNELRVAMVKYLEPLNALDGGVDEEWRSLLEYLTPFTSLQKIVARVLKDYSIYEGYQDYIEDETLKRASRFYPP</sequence>
<evidence type="ECO:0000256" key="1">
    <source>
        <dbReference type="SAM" id="MobiDB-lite"/>
    </source>
</evidence>
<evidence type="ECO:0000313" key="2">
    <source>
        <dbReference type="Proteomes" id="UP001652660"/>
    </source>
</evidence>
<gene>
    <name evidence="3" type="primary">LOC113688274</name>
</gene>
<reference evidence="2" key="1">
    <citation type="journal article" date="2025" name="Foods">
        <title>Unveiling the Microbial Signatures of Arabica Coffee Cherries: Insights into Ripeness Specific Diversity, Functional Traits, and Implications for Quality and Safety.</title>
        <authorList>
            <consortium name="RefSeq"/>
            <person name="Tenea G.N."/>
            <person name="Cifuentes V."/>
            <person name="Reyes P."/>
            <person name="Cevallos-Vallejos M."/>
        </authorList>
    </citation>
    <scope>NUCLEOTIDE SEQUENCE [LARGE SCALE GENOMIC DNA]</scope>
</reference>
<dbReference type="GeneID" id="113688274"/>
<proteinExistence type="predicted"/>
<keyword evidence="2" id="KW-1185">Reference proteome</keyword>
<name>A0A6P6S7I5_COFAR</name>
<feature type="region of interest" description="Disordered" evidence="1">
    <location>
        <begin position="202"/>
        <end position="230"/>
    </location>
</feature>
<protein>
    <submittedName>
        <fullName evidence="3">Uncharacterized protein</fullName>
    </submittedName>
</protein>
<dbReference type="RefSeq" id="XP_027061856.1">
    <property type="nucleotide sequence ID" value="XM_027206055.2"/>
</dbReference>
<accession>A0A6P6S7I5</accession>
<organism evidence="2 3">
    <name type="scientific">Coffea arabica</name>
    <name type="common">Arabian coffee</name>
    <dbReference type="NCBI Taxonomy" id="13443"/>
    <lineage>
        <taxon>Eukaryota</taxon>
        <taxon>Viridiplantae</taxon>
        <taxon>Streptophyta</taxon>
        <taxon>Embryophyta</taxon>
        <taxon>Tracheophyta</taxon>
        <taxon>Spermatophyta</taxon>
        <taxon>Magnoliopsida</taxon>
        <taxon>eudicotyledons</taxon>
        <taxon>Gunneridae</taxon>
        <taxon>Pentapetalae</taxon>
        <taxon>asterids</taxon>
        <taxon>lamiids</taxon>
        <taxon>Gentianales</taxon>
        <taxon>Rubiaceae</taxon>
        <taxon>Ixoroideae</taxon>
        <taxon>Gardenieae complex</taxon>
        <taxon>Bertiereae - Coffeeae clade</taxon>
        <taxon>Coffeeae</taxon>
        <taxon>Coffea</taxon>
    </lineage>
</organism>
<evidence type="ECO:0000313" key="3">
    <source>
        <dbReference type="RefSeq" id="XP_027061856.1"/>
    </source>
</evidence>